<dbReference type="InterPro" id="IPR019949">
    <property type="entry name" value="CmoO-like"/>
</dbReference>
<evidence type="ECO:0000256" key="2">
    <source>
        <dbReference type="SAM" id="MobiDB-lite"/>
    </source>
</evidence>
<feature type="region of interest" description="Disordered" evidence="2">
    <location>
        <begin position="360"/>
        <end position="380"/>
    </location>
</feature>
<proteinExistence type="predicted"/>
<comment type="similarity">
    <text evidence="1">To bacterial alkanal monooxygenase alpha and beta chains.</text>
</comment>
<dbReference type="InterPro" id="IPR036661">
    <property type="entry name" value="Luciferase-like_sf"/>
</dbReference>
<dbReference type="SUPFAM" id="SSF51679">
    <property type="entry name" value="Bacterial luciferase-like"/>
    <property type="match status" value="1"/>
</dbReference>
<accession>A0ABS4W8Z8</accession>
<protein>
    <submittedName>
        <fullName evidence="4">Luciferase family oxidoreductase group 1</fullName>
    </submittedName>
</protein>
<gene>
    <name evidence="4" type="ORF">JOF46_000591</name>
</gene>
<feature type="domain" description="Luciferase-like" evidence="3">
    <location>
        <begin position="30"/>
        <end position="331"/>
    </location>
</feature>
<keyword evidence="5" id="KW-1185">Reference proteome</keyword>
<evidence type="ECO:0000313" key="5">
    <source>
        <dbReference type="Proteomes" id="UP000766570"/>
    </source>
</evidence>
<dbReference type="Gene3D" id="3.20.20.30">
    <property type="entry name" value="Luciferase-like domain"/>
    <property type="match status" value="1"/>
</dbReference>
<sequence>MRNEMPSMTQARPSGNAPFALSVLDNALTGVGQTAQQTFAEIISLAQLAEKRGFERFWMSEHHAMPGAITSSPQLMVARLTGETRRIRLGAGGVMLPNHAPLVIAEQFGMLESLAPGRIDLGLGRAPGTDGQTAAALRRRHNANDDFPQQVLELLGFINDDFPQGHPYHDVHAVPGPWLAEQNRVPRPETNPEVWILGSSPYSAQLAGQLGRPYAFALQFGSADVATAMRLYRENFRPSELLDQPYSLVSVGAIADNDPAEAHRQSTSTAMAMMRMFQRKPFAMLPPDEVAAYPADTHERAILDEWTDRTLHGNAARVADGLESIHRQTGVNEVMLVVGGHSRRAQSRTVELIADHYGLPSIQEGLPGSTPAAGPQPAGR</sequence>
<dbReference type="InterPro" id="IPR011251">
    <property type="entry name" value="Luciferase-like_dom"/>
</dbReference>
<dbReference type="Pfam" id="PF00296">
    <property type="entry name" value="Bac_luciferase"/>
    <property type="match status" value="1"/>
</dbReference>
<organism evidence="4 5">
    <name type="scientific">Paeniglutamicibacter psychrophenolicus</name>
    <dbReference type="NCBI Taxonomy" id="257454"/>
    <lineage>
        <taxon>Bacteria</taxon>
        <taxon>Bacillati</taxon>
        <taxon>Actinomycetota</taxon>
        <taxon>Actinomycetes</taxon>
        <taxon>Micrococcales</taxon>
        <taxon>Micrococcaceae</taxon>
        <taxon>Paeniglutamicibacter</taxon>
    </lineage>
</organism>
<dbReference type="PANTHER" id="PTHR30137:SF6">
    <property type="entry name" value="LUCIFERASE-LIKE MONOOXYGENASE"/>
    <property type="match status" value="1"/>
</dbReference>
<name>A0ABS4W8Z8_9MICC</name>
<reference evidence="4 5" key="1">
    <citation type="submission" date="2021-03" db="EMBL/GenBank/DDBJ databases">
        <title>Sequencing the genomes of 1000 actinobacteria strains.</title>
        <authorList>
            <person name="Klenk H.-P."/>
        </authorList>
    </citation>
    <scope>NUCLEOTIDE SEQUENCE [LARGE SCALE GENOMIC DNA]</scope>
    <source>
        <strain evidence="4 5">DSM 15454</strain>
    </source>
</reference>
<dbReference type="Proteomes" id="UP000766570">
    <property type="component" value="Unassembled WGS sequence"/>
</dbReference>
<dbReference type="PANTHER" id="PTHR30137">
    <property type="entry name" value="LUCIFERASE-LIKE MONOOXYGENASE"/>
    <property type="match status" value="1"/>
</dbReference>
<dbReference type="RefSeq" id="WP_245347980.1">
    <property type="nucleotide sequence ID" value="NZ_JAGIOE010000001.1"/>
</dbReference>
<evidence type="ECO:0000313" key="4">
    <source>
        <dbReference type="EMBL" id="MBP2372679.1"/>
    </source>
</evidence>
<evidence type="ECO:0000256" key="1">
    <source>
        <dbReference type="ARBA" id="ARBA00007789"/>
    </source>
</evidence>
<dbReference type="EMBL" id="JAGIOE010000001">
    <property type="protein sequence ID" value="MBP2372679.1"/>
    <property type="molecule type" value="Genomic_DNA"/>
</dbReference>
<evidence type="ECO:0000259" key="3">
    <source>
        <dbReference type="Pfam" id="PF00296"/>
    </source>
</evidence>
<dbReference type="InterPro" id="IPR050766">
    <property type="entry name" value="Bact_Lucif_Oxidored"/>
</dbReference>
<dbReference type="NCBIfam" id="TIGR03558">
    <property type="entry name" value="oxido_grp_1"/>
    <property type="match status" value="1"/>
</dbReference>
<comment type="caution">
    <text evidence="4">The sequence shown here is derived from an EMBL/GenBank/DDBJ whole genome shotgun (WGS) entry which is preliminary data.</text>
</comment>